<gene>
    <name evidence="3" type="ORF">J2045_004522</name>
</gene>
<accession>A0ABU0GDN2</accession>
<organism evidence="3 4">
    <name type="scientific">Peteryoungia aggregata LMG 23059</name>
    <dbReference type="NCBI Taxonomy" id="1368425"/>
    <lineage>
        <taxon>Bacteria</taxon>
        <taxon>Pseudomonadati</taxon>
        <taxon>Pseudomonadota</taxon>
        <taxon>Alphaproteobacteria</taxon>
        <taxon>Hyphomicrobiales</taxon>
        <taxon>Rhizobiaceae</taxon>
        <taxon>Peteryoungia</taxon>
    </lineage>
</organism>
<keyword evidence="3" id="KW-0238">DNA-binding</keyword>
<proteinExistence type="inferred from homology"/>
<comment type="similarity">
    <text evidence="1">Belongs to the LysR transcriptional regulatory family.</text>
</comment>
<dbReference type="EMBL" id="JAUSUW010000021">
    <property type="protein sequence ID" value="MDQ0423470.1"/>
    <property type="molecule type" value="Genomic_DNA"/>
</dbReference>
<evidence type="ECO:0000259" key="2">
    <source>
        <dbReference type="Pfam" id="PF03466"/>
    </source>
</evidence>
<dbReference type="PANTHER" id="PTHR30537">
    <property type="entry name" value="HTH-TYPE TRANSCRIPTIONAL REGULATOR"/>
    <property type="match status" value="1"/>
</dbReference>
<sequence length="164" mass="18217">MIKPKQAALLSRRIGKLSLGFHAHRRYLERYGVPKALNELPDHRLIGFDRQLAYIRDILKERPDLVGIAFDFRADSNLVQLAAIRAGLGIGMCQHAIAAREPDLVEVLPGTLDIALETFVVMHENLKTVPRFRATFDALAAGIDAWIRFPRILAAPAAESGITL</sequence>
<name>A0ABU0GDN2_9HYPH</name>
<dbReference type="PANTHER" id="PTHR30537:SF3">
    <property type="entry name" value="TRANSCRIPTIONAL REGULATORY PROTEIN"/>
    <property type="match status" value="1"/>
</dbReference>
<feature type="domain" description="LysR substrate-binding" evidence="2">
    <location>
        <begin position="5"/>
        <end position="141"/>
    </location>
</feature>
<dbReference type="InterPro" id="IPR005119">
    <property type="entry name" value="LysR_subst-bd"/>
</dbReference>
<dbReference type="SUPFAM" id="SSF53850">
    <property type="entry name" value="Periplasmic binding protein-like II"/>
    <property type="match status" value="1"/>
</dbReference>
<dbReference type="InterPro" id="IPR058163">
    <property type="entry name" value="LysR-type_TF_proteobact-type"/>
</dbReference>
<dbReference type="Proteomes" id="UP001238496">
    <property type="component" value="Unassembled WGS sequence"/>
</dbReference>
<evidence type="ECO:0000313" key="4">
    <source>
        <dbReference type="Proteomes" id="UP001238496"/>
    </source>
</evidence>
<keyword evidence="4" id="KW-1185">Reference proteome</keyword>
<dbReference type="GO" id="GO:0003677">
    <property type="term" value="F:DNA binding"/>
    <property type="evidence" value="ECO:0007669"/>
    <property type="project" value="UniProtKB-KW"/>
</dbReference>
<dbReference type="Gene3D" id="3.40.190.290">
    <property type="match status" value="1"/>
</dbReference>
<evidence type="ECO:0000313" key="3">
    <source>
        <dbReference type="EMBL" id="MDQ0423470.1"/>
    </source>
</evidence>
<comment type="caution">
    <text evidence="3">The sequence shown here is derived from an EMBL/GenBank/DDBJ whole genome shotgun (WGS) entry which is preliminary data.</text>
</comment>
<protein>
    <submittedName>
        <fullName evidence="3">DNA-binding transcriptional LysR family regulator</fullName>
    </submittedName>
</protein>
<evidence type="ECO:0000256" key="1">
    <source>
        <dbReference type="ARBA" id="ARBA00009437"/>
    </source>
</evidence>
<dbReference type="Pfam" id="PF03466">
    <property type="entry name" value="LysR_substrate"/>
    <property type="match status" value="1"/>
</dbReference>
<reference evidence="3 4" key="1">
    <citation type="submission" date="2023-07" db="EMBL/GenBank/DDBJ databases">
        <title>Genomic Encyclopedia of Type Strains, Phase IV (KMG-IV): sequencing the most valuable type-strain genomes for metagenomic binning, comparative biology and taxonomic classification.</title>
        <authorList>
            <person name="Goeker M."/>
        </authorList>
    </citation>
    <scope>NUCLEOTIDE SEQUENCE [LARGE SCALE GENOMIC DNA]</scope>
    <source>
        <strain evidence="3 4">DSM 1111</strain>
    </source>
</reference>
<dbReference type="RefSeq" id="WP_307377416.1">
    <property type="nucleotide sequence ID" value="NZ_JAUSUW010000021.1"/>
</dbReference>